<gene>
    <name evidence="2" type="ORF">COU30_04375</name>
</gene>
<feature type="domain" description="NAD-dependent DNA ligase N-terminal" evidence="1">
    <location>
        <begin position="8"/>
        <end position="296"/>
    </location>
</feature>
<accession>A0A2M6P055</accession>
<dbReference type="PANTHER" id="PTHR23389">
    <property type="entry name" value="CHROMOSOME TRANSMISSION FIDELITY FACTOR 18"/>
    <property type="match status" value="1"/>
</dbReference>
<feature type="non-terminal residue" evidence="2">
    <location>
        <position position="296"/>
    </location>
</feature>
<comment type="caution">
    <text evidence="2">The sequence shown here is derived from an EMBL/GenBank/DDBJ whole genome shotgun (WGS) entry which is preliminary data.</text>
</comment>
<dbReference type="SMART" id="SM00532">
    <property type="entry name" value="LIGANc"/>
    <property type="match status" value="1"/>
</dbReference>
<evidence type="ECO:0000313" key="3">
    <source>
        <dbReference type="Proteomes" id="UP000228528"/>
    </source>
</evidence>
<organism evidence="2 3">
    <name type="scientific">Candidatus Magasanikbacteria bacterium CG10_big_fil_rev_8_21_14_0_10_38_6</name>
    <dbReference type="NCBI Taxonomy" id="1974647"/>
    <lineage>
        <taxon>Bacteria</taxon>
        <taxon>Candidatus Magasanikiibacteriota</taxon>
    </lineage>
</organism>
<dbReference type="EMBL" id="PFBW01000188">
    <property type="protein sequence ID" value="PIR77087.1"/>
    <property type="molecule type" value="Genomic_DNA"/>
</dbReference>
<sequence length="296" mass="34598">MIPTMQTQREQKVQKLREQINDLRYRYHVLNDPEVTDHMYEGLMNELKKIEDEHPELKTKNSPTERIGSQVQEKFDKVTHAVRQWSFHDAFTREDLEQWQERNIKILEKKLGNKPKDLNYTTELKIDGLHLVLTYEQGEIKTAATRGDGKIGEDVTQNIKTIHTIPLSLKQPESLIVEGEVWLSTTQFTRLNKQREQAGEPLYANPRNVAAGTIRQLDPKIVAERKLSFTAYDISAGNVPDNQKQELEKLKTLGFVIDDHTKVYNNIDDIIDHWKLWNKKRTSKEYWIDGLVIKIN</sequence>
<dbReference type="AlphaFoldDB" id="A0A2M6P055"/>
<dbReference type="PANTHER" id="PTHR23389:SF9">
    <property type="entry name" value="DNA LIGASE"/>
    <property type="match status" value="1"/>
</dbReference>
<dbReference type="Proteomes" id="UP000228528">
    <property type="component" value="Unassembled WGS sequence"/>
</dbReference>
<dbReference type="GO" id="GO:0005829">
    <property type="term" value="C:cytosol"/>
    <property type="evidence" value="ECO:0007669"/>
    <property type="project" value="TreeGrafter"/>
</dbReference>
<dbReference type="Gene3D" id="1.10.287.610">
    <property type="entry name" value="Helix hairpin bin"/>
    <property type="match status" value="1"/>
</dbReference>
<dbReference type="Gene3D" id="3.30.470.30">
    <property type="entry name" value="DNA ligase/mRNA capping enzyme"/>
    <property type="match status" value="1"/>
</dbReference>
<evidence type="ECO:0000313" key="2">
    <source>
        <dbReference type="EMBL" id="PIR77087.1"/>
    </source>
</evidence>
<dbReference type="InterPro" id="IPR013840">
    <property type="entry name" value="DNAligase_N"/>
</dbReference>
<dbReference type="GO" id="GO:0046872">
    <property type="term" value="F:metal ion binding"/>
    <property type="evidence" value="ECO:0007669"/>
    <property type="project" value="UniProtKB-KW"/>
</dbReference>
<proteinExistence type="predicted"/>
<protein>
    <submittedName>
        <fullName evidence="2">DNA ligase (NAD(+)) LigA</fullName>
    </submittedName>
</protein>
<keyword evidence="2" id="KW-0436">Ligase</keyword>
<dbReference type="Pfam" id="PF01653">
    <property type="entry name" value="DNA_ligase_aden"/>
    <property type="match status" value="1"/>
</dbReference>
<dbReference type="CDD" id="cd00114">
    <property type="entry name" value="LIGANc"/>
    <property type="match status" value="1"/>
</dbReference>
<dbReference type="SUPFAM" id="SSF56091">
    <property type="entry name" value="DNA ligase/mRNA capping enzyme, catalytic domain"/>
    <property type="match status" value="1"/>
</dbReference>
<dbReference type="GO" id="GO:0003911">
    <property type="term" value="F:DNA ligase (NAD+) activity"/>
    <property type="evidence" value="ECO:0007669"/>
    <property type="project" value="InterPro"/>
</dbReference>
<dbReference type="InterPro" id="IPR013839">
    <property type="entry name" value="DNAligase_adenylation"/>
</dbReference>
<name>A0A2M6P055_9BACT</name>
<reference evidence="3" key="1">
    <citation type="submission" date="2017-09" db="EMBL/GenBank/DDBJ databases">
        <title>Depth-based differentiation of microbial function through sediment-hosted aquifers and enrichment of novel symbionts in the deep terrestrial subsurface.</title>
        <authorList>
            <person name="Probst A.J."/>
            <person name="Ladd B."/>
            <person name="Jarett J.K."/>
            <person name="Geller-Mcgrath D.E."/>
            <person name="Sieber C.M.K."/>
            <person name="Emerson J.B."/>
            <person name="Anantharaman K."/>
            <person name="Thomas B.C."/>
            <person name="Malmstrom R."/>
            <person name="Stieglmeier M."/>
            <person name="Klingl A."/>
            <person name="Woyke T."/>
            <person name="Ryan C.M."/>
            <person name="Banfield J.F."/>
        </authorList>
    </citation>
    <scope>NUCLEOTIDE SEQUENCE [LARGE SCALE GENOMIC DNA]</scope>
</reference>
<evidence type="ECO:0000259" key="1">
    <source>
        <dbReference type="SMART" id="SM00532"/>
    </source>
</evidence>